<feature type="domain" description="SMP-30/Gluconolactonase/LRE-like region" evidence="3">
    <location>
        <begin position="136"/>
        <end position="317"/>
    </location>
</feature>
<evidence type="ECO:0000259" key="3">
    <source>
        <dbReference type="Pfam" id="PF08450"/>
    </source>
</evidence>
<evidence type="ECO:0000256" key="2">
    <source>
        <dbReference type="SAM" id="SignalP"/>
    </source>
</evidence>
<dbReference type="EMBL" id="JANBPY010000110">
    <property type="protein sequence ID" value="KAJ1968977.1"/>
    <property type="molecule type" value="Genomic_DNA"/>
</dbReference>
<dbReference type="InterPro" id="IPR011042">
    <property type="entry name" value="6-blade_b-propeller_TolB-like"/>
</dbReference>
<organism evidence="4 5">
    <name type="scientific">Dispira parvispora</name>
    <dbReference type="NCBI Taxonomy" id="1520584"/>
    <lineage>
        <taxon>Eukaryota</taxon>
        <taxon>Fungi</taxon>
        <taxon>Fungi incertae sedis</taxon>
        <taxon>Zoopagomycota</taxon>
        <taxon>Kickxellomycotina</taxon>
        <taxon>Dimargaritomycetes</taxon>
        <taxon>Dimargaritales</taxon>
        <taxon>Dimargaritaceae</taxon>
        <taxon>Dispira</taxon>
    </lineage>
</organism>
<dbReference type="AlphaFoldDB" id="A0A9W8B098"/>
<dbReference type="SUPFAM" id="SSF63829">
    <property type="entry name" value="Calcium-dependent phosphotriesterase"/>
    <property type="match status" value="1"/>
</dbReference>
<dbReference type="Pfam" id="PF08450">
    <property type="entry name" value="SGL"/>
    <property type="match status" value="1"/>
</dbReference>
<proteinExistence type="predicted"/>
<evidence type="ECO:0000313" key="5">
    <source>
        <dbReference type="Proteomes" id="UP001150925"/>
    </source>
</evidence>
<dbReference type="GO" id="GO:0016787">
    <property type="term" value="F:hydrolase activity"/>
    <property type="evidence" value="ECO:0007669"/>
    <property type="project" value="UniProtKB-KW"/>
</dbReference>
<feature type="chain" id="PRO_5040881551" description="SMP-30/Gluconolactonase/LRE-like region domain-containing protein" evidence="2">
    <location>
        <begin position="22"/>
        <end position="352"/>
    </location>
</feature>
<comment type="caution">
    <text evidence="4">The sequence shown here is derived from an EMBL/GenBank/DDBJ whole genome shotgun (WGS) entry which is preliminary data.</text>
</comment>
<name>A0A9W8B098_9FUNG</name>
<dbReference type="InterPro" id="IPR013658">
    <property type="entry name" value="SGL"/>
</dbReference>
<accession>A0A9W8B098</accession>
<evidence type="ECO:0000313" key="4">
    <source>
        <dbReference type="EMBL" id="KAJ1968977.1"/>
    </source>
</evidence>
<dbReference type="Gene3D" id="2.120.10.30">
    <property type="entry name" value="TolB, C-terminal domain"/>
    <property type="match status" value="1"/>
</dbReference>
<dbReference type="PANTHER" id="PTHR47572:SF4">
    <property type="entry name" value="LACTONASE DRP35"/>
    <property type="match status" value="1"/>
</dbReference>
<protein>
    <recommendedName>
        <fullName evidence="3">SMP-30/Gluconolactonase/LRE-like region domain-containing protein</fullName>
    </recommendedName>
</protein>
<reference evidence="4" key="1">
    <citation type="submission" date="2022-07" db="EMBL/GenBank/DDBJ databases">
        <title>Phylogenomic reconstructions and comparative analyses of Kickxellomycotina fungi.</title>
        <authorList>
            <person name="Reynolds N.K."/>
            <person name="Stajich J.E."/>
            <person name="Barry K."/>
            <person name="Grigoriev I.V."/>
            <person name="Crous P."/>
            <person name="Smith M.E."/>
        </authorList>
    </citation>
    <scope>NUCLEOTIDE SEQUENCE</scope>
    <source>
        <strain evidence="4">RSA 1196</strain>
    </source>
</reference>
<evidence type="ECO:0000256" key="1">
    <source>
        <dbReference type="ARBA" id="ARBA00022801"/>
    </source>
</evidence>
<keyword evidence="1" id="KW-0378">Hydrolase</keyword>
<dbReference type="InterPro" id="IPR051262">
    <property type="entry name" value="SMP-30/CGR1_Lactonase"/>
</dbReference>
<gene>
    <name evidence="4" type="ORF">IWQ62_000916</name>
</gene>
<dbReference type="Proteomes" id="UP001150925">
    <property type="component" value="Unassembled WGS sequence"/>
</dbReference>
<keyword evidence="5" id="KW-1185">Reference proteome</keyword>
<sequence>MKIFVNIVTLAVLGFPVPTLTAPSECPKNPLMFKATLVNITGESQLGTNIEGAATDKAGNFYTANFGNDTNAIAKLNSNGTLSLAYHDKNGNTWFNSIRTIKSETANSSFVMFAGDIAGHRVVKIEGLADNKPKATDFCKDSKMLQPNDMALTSDGNLYLSGMNYTATSTVGSGDLWWCKADGKAALLDKLHRTNGIEVSPNNIYLYLSESVNVDGAVTENRIMRYEIDAETGVKYENKVPKKTVFVDFKQLDGTQATDIDGMRCDEKGRLFVTRNGLGEIAVFSRDGCLLARIEVPGMKSVKNLEFSGAKGNILHIVGVCDKGKGARNDTAGMGCIATWNRASVGLEWSQL</sequence>
<dbReference type="PANTHER" id="PTHR47572">
    <property type="entry name" value="LIPOPROTEIN-RELATED"/>
    <property type="match status" value="1"/>
</dbReference>
<dbReference type="OrthoDB" id="423498at2759"/>
<keyword evidence="2" id="KW-0732">Signal</keyword>
<feature type="signal peptide" evidence="2">
    <location>
        <begin position="1"/>
        <end position="21"/>
    </location>
</feature>